<comment type="caution">
    <text evidence="3">The sequence shown here is derived from an EMBL/GenBank/DDBJ whole genome shotgun (WGS) entry which is preliminary data.</text>
</comment>
<name>A0ABS5YQG1_9ACTN</name>
<dbReference type="RefSeq" id="WP_215788918.1">
    <property type="nucleotide sequence ID" value="NZ_JAHKKG010000006.1"/>
</dbReference>
<feature type="compositionally biased region" description="Low complexity" evidence="1">
    <location>
        <begin position="226"/>
        <end position="243"/>
    </location>
</feature>
<sequence>MSERTQAPRSGGRTADQYRPTTGRRDTGRSRDADAPGSAGRGARQFAGAKERDTRRSGGRSEPVRDKARGRGRVDAPVDGAAALQIDVTVEPLRVTEQGAKPRLRVAPPPPIHGGPRAPFVAGVIGVVIVGVLGILLINTKTNENSFRIAELQNQNSALDNQRQDLDNQLVEASSIGNLDAAARRLGLVRANIQDVAQLRLPDGKIIRVPRPAEGPRSITAPDTQAPSAGTGPTGTAPAGTGR</sequence>
<evidence type="ECO:0000256" key="2">
    <source>
        <dbReference type="SAM" id="Phobius"/>
    </source>
</evidence>
<dbReference type="EMBL" id="JAHKKG010000006">
    <property type="protein sequence ID" value="MBU2665677.1"/>
    <property type="molecule type" value="Genomic_DNA"/>
</dbReference>
<dbReference type="Proteomes" id="UP001519654">
    <property type="component" value="Unassembled WGS sequence"/>
</dbReference>
<feature type="transmembrane region" description="Helical" evidence="2">
    <location>
        <begin position="118"/>
        <end position="138"/>
    </location>
</feature>
<organism evidence="3 4">
    <name type="scientific">Paractinoplanes bogorensis</name>
    <dbReference type="NCBI Taxonomy" id="1610840"/>
    <lineage>
        <taxon>Bacteria</taxon>
        <taxon>Bacillati</taxon>
        <taxon>Actinomycetota</taxon>
        <taxon>Actinomycetes</taxon>
        <taxon>Micromonosporales</taxon>
        <taxon>Micromonosporaceae</taxon>
        <taxon>Paractinoplanes</taxon>
    </lineage>
</organism>
<reference evidence="3 4" key="1">
    <citation type="submission" date="2021-06" db="EMBL/GenBank/DDBJ databases">
        <title>Actinoplanes lichenicola sp. nov., and Actinoplanes ovalisporus sp. nov., isolated from lichen in Thailand.</title>
        <authorList>
            <person name="Saeng-In P."/>
            <person name="Kanchanasin P."/>
            <person name="Yuki M."/>
            <person name="Kudo T."/>
            <person name="Ohkuma M."/>
            <person name="Phongsopitanun W."/>
            <person name="Tanasupawat S."/>
        </authorList>
    </citation>
    <scope>NUCLEOTIDE SEQUENCE [LARGE SCALE GENOMIC DNA]</scope>
    <source>
        <strain evidence="3 4">NBRC 110975</strain>
    </source>
</reference>
<evidence type="ECO:0008006" key="5">
    <source>
        <dbReference type="Google" id="ProtNLM"/>
    </source>
</evidence>
<accession>A0ABS5YQG1</accession>
<keyword evidence="2" id="KW-1133">Transmembrane helix</keyword>
<feature type="region of interest" description="Disordered" evidence="1">
    <location>
        <begin position="1"/>
        <end position="76"/>
    </location>
</feature>
<keyword evidence="2" id="KW-0472">Membrane</keyword>
<evidence type="ECO:0000313" key="3">
    <source>
        <dbReference type="EMBL" id="MBU2665677.1"/>
    </source>
</evidence>
<feature type="compositionally biased region" description="Basic and acidic residues" evidence="1">
    <location>
        <begin position="23"/>
        <end position="34"/>
    </location>
</feature>
<protein>
    <recommendedName>
        <fullName evidence="5">Cell division protein FtsL</fullName>
    </recommendedName>
</protein>
<evidence type="ECO:0000256" key="1">
    <source>
        <dbReference type="SAM" id="MobiDB-lite"/>
    </source>
</evidence>
<keyword evidence="2" id="KW-0812">Transmembrane</keyword>
<feature type="region of interest" description="Disordered" evidence="1">
    <location>
        <begin position="208"/>
        <end position="243"/>
    </location>
</feature>
<evidence type="ECO:0000313" key="4">
    <source>
        <dbReference type="Proteomes" id="UP001519654"/>
    </source>
</evidence>
<keyword evidence="4" id="KW-1185">Reference proteome</keyword>
<proteinExistence type="predicted"/>
<gene>
    <name evidence="3" type="ORF">KOI35_19395</name>
</gene>
<feature type="compositionally biased region" description="Basic and acidic residues" evidence="1">
    <location>
        <begin position="62"/>
        <end position="76"/>
    </location>
</feature>